<proteinExistence type="predicted"/>
<dbReference type="Gene3D" id="1.10.225.10">
    <property type="entry name" value="Saposin-like"/>
    <property type="match status" value="1"/>
</dbReference>
<dbReference type="Proteomes" id="UP000702964">
    <property type="component" value="Unassembled WGS sequence"/>
</dbReference>
<dbReference type="EMBL" id="AOFI03000036">
    <property type="protein sequence ID" value="KAF4323588.1"/>
    <property type="molecule type" value="Genomic_DNA"/>
</dbReference>
<protein>
    <recommendedName>
        <fullName evidence="4">Saposin B-type domain-containing protein</fullName>
    </recommendedName>
</protein>
<evidence type="ECO:0000256" key="1">
    <source>
        <dbReference type="SAM" id="SignalP"/>
    </source>
</evidence>
<dbReference type="AlphaFoldDB" id="A0A8J4W9K1"/>
<evidence type="ECO:0000313" key="3">
    <source>
        <dbReference type="Proteomes" id="UP000702964"/>
    </source>
</evidence>
<organism evidence="2 3">
    <name type="scientific">Phytophthora kernoviae 00238/432</name>
    <dbReference type="NCBI Taxonomy" id="1284355"/>
    <lineage>
        <taxon>Eukaryota</taxon>
        <taxon>Sar</taxon>
        <taxon>Stramenopiles</taxon>
        <taxon>Oomycota</taxon>
        <taxon>Peronosporomycetes</taxon>
        <taxon>Peronosporales</taxon>
        <taxon>Peronosporaceae</taxon>
        <taxon>Phytophthora</taxon>
    </lineage>
</organism>
<dbReference type="PANTHER" id="PTHR12990">
    <property type="entry name" value="ARMET-LIKE PROTEIN"/>
    <property type="match status" value="1"/>
</dbReference>
<accession>A0A8J4W9K1</accession>
<reference evidence="2" key="2">
    <citation type="submission" date="2020-02" db="EMBL/GenBank/DDBJ databases">
        <authorList>
            <person name="Studholme D.J."/>
        </authorList>
    </citation>
    <scope>NUCLEOTIDE SEQUENCE</scope>
    <source>
        <strain evidence="2">00238/432</strain>
    </source>
</reference>
<feature type="chain" id="PRO_5035253821" description="Saposin B-type domain-containing protein" evidence="1">
    <location>
        <begin position="25"/>
        <end position="114"/>
    </location>
</feature>
<comment type="caution">
    <text evidence="2">The sequence shown here is derived from an EMBL/GenBank/DDBJ whole genome shotgun (WGS) entry which is preliminary data.</text>
</comment>
<reference evidence="2" key="1">
    <citation type="journal article" date="2015" name="Genom Data">
        <title>Draft genome sequences of Phytophthora kernoviae and Phytophthora ramorum lineage EU2 from Scotland.</title>
        <authorList>
            <person name="Sambles C."/>
            <person name="Schlenzig A."/>
            <person name="O'Neill P."/>
            <person name="Grant M."/>
            <person name="Studholme D.J."/>
        </authorList>
    </citation>
    <scope>NUCLEOTIDE SEQUENCE</scope>
    <source>
        <strain evidence="2">00238/432</strain>
    </source>
</reference>
<sequence length="114" mass="12640">MFTKRVVLLALVAVVLGATPSVQADDKECEVCIKVIEDLKTTYTQLIEENPKGKKQDLAESAITKLCGKKLNSKDNKLCYNLEPLKKDVARQCVGCVEKSDFIAKIKATEHTEL</sequence>
<evidence type="ECO:0000313" key="2">
    <source>
        <dbReference type="EMBL" id="KAF4323588.1"/>
    </source>
</evidence>
<name>A0A8J4W9K1_9STRA</name>
<gene>
    <name evidence="2" type="ORF">G195_002523</name>
</gene>
<dbReference type="InterPro" id="IPR045333">
    <property type="entry name" value="ARMET-like"/>
</dbReference>
<feature type="signal peptide" evidence="1">
    <location>
        <begin position="1"/>
        <end position="24"/>
    </location>
</feature>
<keyword evidence="1" id="KW-0732">Signal</keyword>
<evidence type="ECO:0008006" key="4">
    <source>
        <dbReference type="Google" id="ProtNLM"/>
    </source>
</evidence>
<dbReference type="PANTHER" id="PTHR12990:SF5">
    <property type="entry name" value="MESENCEPHALIC ASTROCYTE-DERIVED NEUROTROPHIC FACTOR HOMOLOG"/>
    <property type="match status" value="1"/>
</dbReference>